<gene>
    <name evidence="3" type="ORF">AB675_541</name>
</gene>
<dbReference type="OrthoDB" id="4161504at2759"/>
<evidence type="ECO:0000313" key="3">
    <source>
        <dbReference type="EMBL" id="KPI45905.1"/>
    </source>
</evidence>
<feature type="compositionally biased region" description="Polar residues" evidence="1">
    <location>
        <begin position="141"/>
        <end position="156"/>
    </location>
</feature>
<feature type="compositionally biased region" description="Basic and acidic residues" evidence="1">
    <location>
        <begin position="376"/>
        <end position="385"/>
    </location>
</feature>
<feature type="compositionally biased region" description="Basic and acidic residues" evidence="1">
    <location>
        <begin position="484"/>
        <end position="516"/>
    </location>
</feature>
<feature type="compositionally biased region" description="Low complexity" evidence="1">
    <location>
        <begin position="453"/>
        <end position="465"/>
    </location>
</feature>
<organism evidence="3 4">
    <name type="scientific">Cyphellophora attinorum</name>
    <dbReference type="NCBI Taxonomy" id="1664694"/>
    <lineage>
        <taxon>Eukaryota</taxon>
        <taxon>Fungi</taxon>
        <taxon>Dikarya</taxon>
        <taxon>Ascomycota</taxon>
        <taxon>Pezizomycotina</taxon>
        <taxon>Eurotiomycetes</taxon>
        <taxon>Chaetothyriomycetidae</taxon>
        <taxon>Chaetothyriales</taxon>
        <taxon>Cyphellophoraceae</taxon>
        <taxon>Cyphellophora</taxon>
    </lineage>
</organism>
<dbReference type="VEuPathDB" id="FungiDB:AB675_541"/>
<feature type="domain" description="Nucleolar protein Dnt1-like N-terminal" evidence="2">
    <location>
        <begin position="28"/>
        <end position="86"/>
    </location>
</feature>
<feature type="region of interest" description="Disordered" evidence="1">
    <location>
        <begin position="123"/>
        <end position="196"/>
    </location>
</feature>
<feature type="compositionally biased region" description="Low complexity" evidence="1">
    <location>
        <begin position="671"/>
        <end position="685"/>
    </location>
</feature>
<feature type="compositionally biased region" description="Basic and acidic residues" evidence="1">
    <location>
        <begin position="338"/>
        <end position="349"/>
    </location>
</feature>
<dbReference type="GeneID" id="28737499"/>
<feature type="compositionally biased region" description="Basic and acidic residues" evidence="1">
    <location>
        <begin position="241"/>
        <end position="251"/>
    </location>
</feature>
<sequence length="829" mass="88802">MVRLKVKAHVLAESEYAKSSTSTQAVGRKFIVIVSNPEAWHVGTLAQEVSRTYKRMYKQQLGQVKSIKDREDCDLDPEQLVSDVLLDEGKAASDGYDQEAVFIVVHEPGQTLRHDSVLDLSLPHYQNRPRPTPPRFTDTTSTLGKRTYSNVEASEQSSDKRSKLLEIPETQEEPVPTIERSPELIRQTERDEEDDDVFDDAAESQDNLNAHSEATSFKKSQFPRTPSGSLLPNGVSSSTADKFKSSSRKDLYAPPESDIEDSQMSPHKSDAREAQLPLSPSPVKPRQDGGLSLTNGVSASSDESDGSDGEDATSDDETSEPAPLDVPKIRKTQSASDASDKSTTKAADNKKRKPEQSTDDAPQTNAAGNKKQKVAAPEKKAKNKLDLPPSTSGRTSGVVSELDSPGEQLSQNLWDNAKSGSLAEGVKNALVKKPLSEMTRNQQKRKAKRDKASSSASTSRPTSSAGVASDSNTDQVQKPTKLKNLAEKIQDAKVAAKDAASKVVDKVKADPPKDPKTPATVVRSAYIVPNGMTEEQYLQLRAKHEATPQPPKSTKSHKKKEPTPAAQESKETPAMNIKKEASPELTKKAPSAVKSAAKSVKKVVEKAPEVVKKKKPAPKKASETSTSKPTSKAKGSAVVKKSKDEEKKTMPPPSSKNTAKKPELSKKKSSDSSSSVVTTQSSSSKSSKKTSRSESPASGVNAIKAEKVSNPTKKVTPAAAATAPAKEQEKPLTQLQKLRQKLNSANGSPANSPAPKAVPAKKQAKPAASSSDSSSSSDGESSSSSDGDSDDDKKKKKASKKKKGGGVPLQLDHTVRTVTPELDSSSDDE</sequence>
<feature type="compositionally biased region" description="Basic and acidic residues" evidence="1">
    <location>
        <begin position="660"/>
        <end position="670"/>
    </location>
</feature>
<feature type="compositionally biased region" description="Polar residues" evidence="1">
    <location>
        <begin position="389"/>
        <end position="398"/>
    </location>
</feature>
<protein>
    <recommendedName>
        <fullName evidence="2">Nucleolar protein Dnt1-like N-terminal domain-containing protein</fullName>
    </recommendedName>
</protein>
<dbReference type="Proteomes" id="UP000038010">
    <property type="component" value="Unassembled WGS sequence"/>
</dbReference>
<dbReference type="InterPro" id="IPR018844">
    <property type="entry name" value="Dnt1-like_N"/>
</dbReference>
<dbReference type="Pfam" id="PF10407">
    <property type="entry name" value="Cytokin_check_N"/>
    <property type="match status" value="1"/>
</dbReference>
<reference evidence="3 4" key="1">
    <citation type="submission" date="2015-06" db="EMBL/GenBank/DDBJ databases">
        <title>Draft genome of the ant-associated black yeast Phialophora attae CBS 131958.</title>
        <authorList>
            <person name="Moreno L.F."/>
            <person name="Stielow B.J."/>
            <person name="de Hoog S."/>
            <person name="Vicente V.A."/>
            <person name="Weiss V.A."/>
            <person name="de Vries M."/>
            <person name="Cruz L.M."/>
            <person name="Souza E.M."/>
        </authorList>
    </citation>
    <scope>NUCLEOTIDE SEQUENCE [LARGE SCALE GENOMIC DNA]</scope>
    <source>
        <strain evidence="3 4">CBS 131958</strain>
    </source>
</reference>
<feature type="compositionally biased region" description="Basic and acidic residues" evidence="1">
    <location>
        <begin position="577"/>
        <end position="587"/>
    </location>
</feature>
<evidence type="ECO:0000256" key="1">
    <source>
        <dbReference type="SAM" id="MobiDB-lite"/>
    </source>
</evidence>
<comment type="caution">
    <text evidence="3">The sequence shown here is derived from an EMBL/GenBank/DDBJ whole genome shotgun (WGS) entry which is preliminary data.</text>
</comment>
<feature type="compositionally biased region" description="Low complexity" evidence="1">
    <location>
        <begin position="588"/>
        <end position="598"/>
    </location>
</feature>
<dbReference type="AlphaFoldDB" id="A0A0N1HHD9"/>
<feature type="region of interest" description="Disordered" evidence="1">
    <location>
        <begin position="213"/>
        <end position="829"/>
    </location>
</feature>
<evidence type="ECO:0000259" key="2">
    <source>
        <dbReference type="Pfam" id="PF10407"/>
    </source>
</evidence>
<dbReference type="STRING" id="1664694.A0A0N1HHD9"/>
<feature type="compositionally biased region" description="Basic and acidic residues" evidence="1">
    <location>
        <begin position="180"/>
        <end position="189"/>
    </location>
</feature>
<feature type="compositionally biased region" description="Acidic residues" evidence="1">
    <location>
        <begin position="302"/>
        <end position="319"/>
    </location>
</feature>
<dbReference type="EMBL" id="LFJN01000001">
    <property type="protein sequence ID" value="KPI45905.1"/>
    <property type="molecule type" value="Genomic_DNA"/>
</dbReference>
<feature type="compositionally biased region" description="Low complexity" evidence="1">
    <location>
        <begin position="748"/>
        <end position="786"/>
    </location>
</feature>
<proteinExistence type="predicted"/>
<feature type="compositionally biased region" description="Polar residues" evidence="1">
    <location>
        <begin position="469"/>
        <end position="478"/>
    </location>
</feature>
<feature type="compositionally biased region" description="Basic and acidic residues" evidence="1">
    <location>
        <begin position="157"/>
        <end position="166"/>
    </location>
</feature>
<dbReference type="RefSeq" id="XP_018005868.1">
    <property type="nucleotide sequence ID" value="XM_018145629.1"/>
</dbReference>
<feature type="compositionally biased region" description="Basic and acidic residues" evidence="1">
    <location>
        <begin position="602"/>
        <end position="611"/>
    </location>
</feature>
<name>A0A0N1HHD9_9EURO</name>
<accession>A0A0N1HHD9</accession>
<feature type="compositionally biased region" description="Polar residues" evidence="1">
    <location>
        <begin position="213"/>
        <end position="230"/>
    </location>
</feature>
<keyword evidence="4" id="KW-1185">Reference proteome</keyword>
<feature type="compositionally biased region" description="Polar residues" evidence="1">
    <location>
        <begin position="731"/>
        <end position="747"/>
    </location>
</feature>
<feature type="compositionally biased region" description="Basic residues" evidence="1">
    <location>
        <begin position="794"/>
        <end position="804"/>
    </location>
</feature>
<feature type="compositionally biased region" description="Low complexity" evidence="1">
    <location>
        <begin position="711"/>
        <end position="725"/>
    </location>
</feature>
<evidence type="ECO:0000313" key="4">
    <source>
        <dbReference type="Proteomes" id="UP000038010"/>
    </source>
</evidence>